<protein>
    <submittedName>
        <fullName evidence="4">Bifunctional hemolysin/adenylate cyclase</fullName>
    </submittedName>
</protein>
<dbReference type="PRINTS" id="PR00313">
    <property type="entry name" value="CABNDNGRPT"/>
</dbReference>
<dbReference type="KEGG" id="mff:MFFC18_11070"/>
<dbReference type="InterPro" id="IPR050557">
    <property type="entry name" value="RTX_toxin/Mannuronan_C5-epim"/>
</dbReference>
<dbReference type="Proteomes" id="UP000322214">
    <property type="component" value="Chromosome"/>
</dbReference>
<dbReference type="InterPro" id="IPR024079">
    <property type="entry name" value="MetalloPept_cat_dom_sf"/>
</dbReference>
<dbReference type="GO" id="GO:0005576">
    <property type="term" value="C:extracellular region"/>
    <property type="evidence" value="ECO:0007669"/>
    <property type="project" value="UniProtKB-SubCell"/>
</dbReference>
<evidence type="ECO:0000256" key="2">
    <source>
        <dbReference type="ARBA" id="ARBA00022525"/>
    </source>
</evidence>
<dbReference type="Pfam" id="PF00353">
    <property type="entry name" value="HemolysinCabind"/>
    <property type="match status" value="7"/>
</dbReference>
<gene>
    <name evidence="4" type="primary">cya_3</name>
    <name evidence="4" type="ORF">MFFC18_11070</name>
</gene>
<sequence length="601" mass="62567">MSRNRKYRKCEYSPLEDRRLLAVSASLSGSTLSIYGDSTANTVEVRQSGSFLNLTGDLTAQYNFADVADIEFFGSAGDDFFENFTNIDTLAVGHEGNDTLITAGGTDRLYGGDDDDTLVSTGGNDRLFGNAGMDTMLGGSGDDVLYGLGDDDELYGESGDDVLVAGEGDDTVYGGVGDDLVYGHLGSDSIFGGGDNDLLFGQDGNDTIQGDSGNDTVRGGLGNDTLNGNLGDDRILGDEGDDTINGGDGNETVFAGEGNDTVRGGDGNDLVFAGEGNDEVYGDGGNDVIRGNEGNDTLEGGDNADRIAGDDGDDFIDGGSASDRVFGDAGVDTIVADSNDRATGGAGDDVLELSSLSDDTAVYSGAYANYVVTQSGDSLVIRDTTGTDGQDLVSGADSLSFADGSRAAMAQVTQRVYVQPIVASDNNGSNTAVFFGNSDQEFDTKRRIDEIYLQAGIDVEWLDAKATSSTFVNYGTGSGTRPQNDLRTIVADGDNSGIGSSNPLVIDMYFVNRVPGFQELTANSANGLAFIDASGVTMHTGDNLVGSTGGRRIVARVAAHEIAHNLGLEHINDSTNLMDDGEELNYSQIITVLDSSFSQSI</sequence>
<keyword evidence="2" id="KW-0964">Secreted</keyword>
<dbReference type="EMBL" id="CP042912">
    <property type="protein sequence ID" value="QEG21252.1"/>
    <property type="molecule type" value="Genomic_DNA"/>
</dbReference>
<dbReference type="InterPro" id="IPR001343">
    <property type="entry name" value="Hemolysn_Ca-bd"/>
</dbReference>
<dbReference type="GO" id="GO:0008237">
    <property type="term" value="F:metallopeptidase activity"/>
    <property type="evidence" value="ECO:0007669"/>
    <property type="project" value="InterPro"/>
</dbReference>
<dbReference type="InterPro" id="IPR018511">
    <property type="entry name" value="Hemolysin-typ_Ca-bd_CS"/>
</dbReference>
<evidence type="ECO:0000313" key="4">
    <source>
        <dbReference type="EMBL" id="QEG21252.1"/>
    </source>
</evidence>
<organism evidence="4 5">
    <name type="scientific">Mariniblastus fucicola</name>
    <dbReference type="NCBI Taxonomy" id="980251"/>
    <lineage>
        <taxon>Bacteria</taxon>
        <taxon>Pseudomonadati</taxon>
        <taxon>Planctomycetota</taxon>
        <taxon>Planctomycetia</taxon>
        <taxon>Pirellulales</taxon>
        <taxon>Pirellulaceae</taxon>
        <taxon>Mariniblastus</taxon>
    </lineage>
</organism>
<dbReference type="SUPFAM" id="SSF51120">
    <property type="entry name" value="beta-Roll"/>
    <property type="match status" value="3"/>
</dbReference>
<accession>A0A5B9P8L4</accession>
<evidence type="ECO:0000256" key="1">
    <source>
        <dbReference type="ARBA" id="ARBA00004613"/>
    </source>
</evidence>
<dbReference type="PANTHER" id="PTHR38340:SF1">
    <property type="entry name" value="S-LAYER PROTEIN"/>
    <property type="match status" value="1"/>
</dbReference>
<dbReference type="PROSITE" id="PS00330">
    <property type="entry name" value="HEMOLYSIN_CALCIUM"/>
    <property type="match status" value="1"/>
</dbReference>
<evidence type="ECO:0000313" key="5">
    <source>
        <dbReference type="Proteomes" id="UP000322214"/>
    </source>
</evidence>
<name>A0A5B9P8L4_9BACT</name>
<dbReference type="AlphaFoldDB" id="A0A5B9P8L4"/>
<dbReference type="PANTHER" id="PTHR38340">
    <property type="entry name" value="S-LAYER PROTEIN"/>
    <property type="match status" value="1"/>
</dbReference>
<dbReference type="GO" id="GO:0005509">
    <property type="term" value="F:calcium ion binding"/>
    <property type="evidence" value="ECO:0007669"/>
    <property type="project" value="InterPro"/>
</dbReference>
<dbReference type="RefSeq" id="WP_075081741.1">
    <property type="nucleotide sequence ID" value="NZ_CP042912.1"/>
</dbReference>
<evidence type="ECO:0000256" key="3">
    <source>
        <dbReference type="SAM" id="MobiDB-lite"/>
    </source>
</evidence>
<proteinExistence type="predicted"/>
<dbReference type="InterPro" id="IPR011049">
    <property type="entry name" value="Serralysin-like_metalloprot_C"/>
</dbReference>
<dbReference type="Gene3D" id="2.150.10.10">
    <property type="entry name" value="Serralysin-like metalloprotease, C-terminal"/>
    <property type="match status" value="5"/>
</dbReference>
<dbReference type="Gene3D" id="3.40.390.10">
    <property type="entry name" value="Collagenase (Catalytic Domain)"/>
    <property type="match status" value="1"/>
</dbReference>
<dbReference type="SUPFAM" id="SSF55486">
    <property type="entry name" value="Metalloproteases ('zincins'), catalytic domain"/>
    <property type="match status" value="1"/>
</dbReference>
<reference evidence="4 5" key="1">
    <citation type="submission" date="2019-08" db="EMBL/GenBank/DDBJ databases">
        <title>Deep-cultivation of Planctomycetes and their phenomic and genomic characterization uncovers novel biology.</title>
        <authorList>
            <person name="Wiegand S."/>
            <person name="Jogler M."/>
            <person name="Boedeker C."/>
            <person name="Pinto D."/>
            <person name="Vollmers J."/>
            <person name="Rivas-Marin E."/>
            <person name="Kohn T."/>
            <person name="Peeters S.H."/>
            <person name="Heuer A."/>
            <person name="Rast P."/>
            <person name="Oberbeckmann S."/>
            <person name="Bunk B."/>
            <person name="Jeske O."/>
            <person name="Meyerdierks A."/>
            <person name="Storesund J.E."/>
            <person name="Kallscheuer N."/>
            <person name="Luecker S."/>
            <person name="Lage O.M."/>
            <person name="Pohl T."/>
            <person name="Merkel B.J."/>
            <person name="Hornburger P."/>
            <person name="Mueller R.-W."/>
            <person name="Bruemmer F."/>
            <person name="Labrenz M."/>
            <person name="Spormann A.M."/>
            <person name="Op den Camp H."/>
            <person name="Overmann J."/>
            <person name="Amann R."/>
            <person name="Jetten M.S.M."/>
            <person name="Mascher T."/>
            <person name="Medema M.H."/>
            <person name="Devos D.P."/>
            <person name="Kaster A.-K."/>
            <person name="Ovreas L."/>
            <person name="Rohde M."/>
            <person name="Galperin M.Y."/>
            <person name="Jogler C."/>
        </authorList>
    </citation>
    <scope>NUCLEOTIDE SEQUENCE [LARGE SCALE GENOMIC DNA]</scope>
    <source>
        <strain evidence="4 5">FC18</strain>
    </source>
</reference>
<keyword evidence="5" id="KW-1185">Reference proteome</keyword>
<dbReference type="OrthoDB" id="272883at2"/>
<feature type="region of interest" description="Disordered" evidence="3">
    <location>
        <begin position="209"/>
        <end position="240"/>
    </location>
</feature>
<comment type="subcellular location">
    <subcellularLocation>
        <location evidence="1">Secreted</location>
    </subcellularLocation>
</comment>
<dbReference type="STRING" id="980251.GCA_001642875_01833"/>